<keyword evidence="1" id="KW-0732">Signal</keyword>
<evidence type="ECO:0008006" key="4">
    <source>
        <dbReference type="Google" id="ProtNLM"/>
    </source>
</evidence>
<feature type="chain" id="PRO_5010699712" description="Lipoprotein" evidence="1">
    <location>
        <begin position="21"/>
        <end position="142"/>
    </location>
</feature>
<evidence type="ECO:0000313" key="2">
    <source>
        <dbReference type="EMBL" id="SMD05489.1"/>
    </source>
</evidence>
<accession>A0A1W2E6U2</accession>
<dbReference type="AlphaFoldDB" id="A0A1W2E6U2"/>
<organism evidence="2 3">
    <name type="scientific">Fulvimarina manganoxydans</name>
    <dbReference type="NCBI Taxonomy" id="937218"/>
    <lineage>
        <taxon>Bacteria</taxon>
        <taxon>Pseudomonadati</taxon>
        <taxon>Pseudomonadota</taxon>
        <taxon>Alphaproteobacteria</taxon>
        <taxon>Hyphomicrobiales</taxon>
        <taxon>Aurantimonadaceae</taxon>
        <taxon>Fulvimarina</taxon>
    </lineage>
</organism>
<reference evidence="2 3" key="1">
    <citation type="submission" date="2017-04" db="EMBL/GenBank/DDBJ databases">
        <authorList>
            <person name="Afonso C.L."/>
            <person name="Miller P.J."/>
            <person name="Scott M.A."/>
            <person name="Spackman E."/>
            <person name="Goraichik I."/>
            <person name="Dimitrov K.M."/>
            <person name="Suarez D.L."/>
            <person name="Swayne D.E."/>
        </authorList>
    </citation>
    <scope>NUCLEOTIDE SEQUENCE [LARGE SCALE GENOMIC DNA]</scope>
    <source>
        <strain evidence="2 3">CGMCC 1.10972</strain>
    </source>
</reference>
<evidence type="ECO:0000256" key="1">
    <source>
        <dbReference type="SAM" id="SignalP"/>
    </source>
</evidence>
<dbReference type="EMBL" id="FWXR01000022">
    <property type="protein sequence ID" value="SMD05489.1"/>
    <property type="molecule type" value="Genomic_DNA"/>
</dbReference>
<dbReference type="Proteomes" id="UP000192656">
    <property type="component" value="Unassembled WGS sequence"/>
</dbReference>
<keyword evidence="3" id="KW-1185">Reference proteome</keyword>
<dbReference type="OrthoDB" id="8238109at2"/>
<dbReference type="RefSeq" id="WP_139798480.1">
    <property type="nucleotide sequence ID" value="NZ_FWXR01000022.1"/>
</dbReference>
<evidence type="ECO:0000313" key="3">
    <source>
        <dbReference type="Proteomes" id="UP000192656"/>
    </source>
</evidence>
<feature type="signal peptide" evidence="1">
    <location>
        <begin position="1"/>
        <end position="20"/>
    </location>
</feature>
<name>A0A1W2E6U2_9HYPH</name>
<protein>
    <recommendedName>
        <fullName evidence="4">Lipoprotein</fullName>
    </recommendedName>
</protein>
<dbReference type="PROSITE" id="PS51257">
    <property type="entry name" value="PROKAR_LIPOPROTEIN"/>
    <property type="match status" value="1"/>
</dbReference>
<gene>
    <name evidence="2" type="ORF">SAMN06297251_12215</name>
</gene>
<sequence>MVIHRGLALLFCLLPLVAVQGCTSTGGADAGASGATTLQGRWAGKPATSFFSQYGQPYSEYVDRGGGTRYTWRKRYTETVAAPAAPDAAPAAAAAAAGPTYVCELDILTNEAGAIAKIGRVADPRLKSGETAGCRGTLGFDG</sequence>
<proteinExistence type="predicted"/>